<dbReference type="InterPro" id="IPR056911">
    <property type="entry name" value="Phage_Znf_bind_put"/>
</dbReference>
<sequence>MPCTCPDCTTHRRQNQWSQSKRDRFAANAVHHWFPPHAAYALARKCPTCKAAPGVLCHVQSGTRQWHSARTAAAIKHFMKDEGRAPRLEDRVLGTRYDTLKPTPTPNPEADRPHPSPQPIPEQ</sequence>
<organism evidence="3">
    <name type="scientific">freshwater metagenome</name>
    <dbReference type="NCBI Taxonomy" id="449393"/>
    <lineage>
        <taxon>unclassified sequences</taxon>
        <taxon>metagenomes</taxon>
        <taxon>ecological metagenomes</taxon>
    </lineage>
</organism>
<accession>A0A6J6WME8</accession>
<feature type="compositionally biased region" description="Basic and acidic residues" evidence="1">
    <location>
        <begin position="82"/>
        <end position="93"/>
    </location>
</feature>
<dbReference type="AlphaFoldDB" id="A0A6J6WME8"/>
<name>A0A6J6WME8_9ZZZZ</name>
<gene>
    <name evidence="3" type="ORF">UFOPK2992_00068</name>
</gene>
<dbReference type="EMBL" id="CAFAAI010000004">
    <property type="protein sequence ID" value="CAB4785902.1"/>
    <property type="molecule type" value="Genomic_DNA"/>
</dbReference>
<protein>
    <submittedName>
        <fullName evidence="3">Unannotated protein</fullName>
    </submittedName>
</protein>
<reference evidence="3" key="1">
    <citation type="submission" date="2020-05" db="EMBL/GenBank/DDBJ databases">
        <authorList>
            <person name="Chiriac C."/>
            <person name="Salcher M."/>
            <person name="Ghai R."/>
            <person name="Kavagutti S V."/>
        </authorList>
    </citation>
    <scope>NUCLEOTIDE SEQUENCE</scope>
</reference>
<evidence type="ECO:0000256" key="1">
    <source>
        <dbReference type="SAM" id="MobiDB-lite"/>
    </source>
</evidence>
<evidence type="ECO:0000313" key="3">
    <source>
        <dbReference type="EMBL" id="CAB4785902.1"/>
    </source>
</evidence>
<feature type="region of interest" description="Disordered" evidence="1">
    <location>
        <begin position="82"/>
        <end position="123"/>
    </location>
</feature>
<feature type="domain" description="DNA-binding phage zinc finger" evidence="2">
    <location>
        <begin position="33"/>
        <end position="74"/>
    </location>
</feature>
<proteinExistence type="predicted"/>
<evidence type="ECO:0000259" key="2">
    <source>
        <dbReference type="Pfam" id="PF24623"/>
    </source>
</evidence>
<dbReference type="Pfam" id="PF24623">
    <property type="entry name" value="Phage_zn_bind_8"/>
    <property type="match status" value="1"/>
</dbReference>